<reference evidence="1" key="1">
    <citation type="submission" date="2014-11" db="EMBL/GenBank/DDBJ databases">
        <authorList>
            <person name="Amaro Gonzalez C."/>
        </authorList>
    </citation>
    <scope>NUCLEOTIDE SEQUENCE</scope>
</reference>
<evidence type="ECO:0008006" key="2">
    <source>
        <dbReference type="Google" id="ProtNLM"/>
    </source>
</evidence>
<dbReference type="AlphaFoldDB" id="A0A0E9W5Y5"/>
<sequence length="36" mass="4010">MPTSKDTAIFIFKKKKNISCIFTTWTISGCLTLPSS</sequence>
<accession>A0A0E9W5Y5</accession>
<reference evidence="1" key="2">
    <citation type="journal article" date="2015" name="Fish Shellfish Immunol.">
        <title>Early steps in the European eel (Anguilla anguilla)-Vibrio vulnificus interaction in the gills: Role of the RtxA13 toxin.</title>
        <authorList>
            <person name="Callol A."/>
            <person name="Pajuelo D."/>
            <person name="Ebbesson L."/>
            <person name="Teles M."/>
            <person name="MacKenzie S."/>
            <person name="Amaro C."/>
        </authorList>
    </citation>
    <scope>NUCLEOTIDE SEQUENCE</scope>
</reference>
<name>A0A0E9W5Y5_ANGAN</name>
<protein>
    <recommendedName>
        <fullName evidence="2">Lipoprotein</fullName>
    </recommendedName>
</protein>
<organism evidence="1">
    <name type="scientific">Anguilla anguilla</name>
    <name type="common">European freshwater eel</name>
    <name type="synonym">Muraena anguilla</name>
    <dbReference type="NCBI Taxonomy" id="7936"/>
    <lineage>
        <taxon>Eukaryota</taxon>
        <taxon>Metazoa</taxon>
        <taxon>Chordata</taxon>
        <taxon>Craniata</taxon>
        <taxon>Vertebrata</taxon>
        <taxon>Euteleostomi</taxon>
        <taxon>Actinopterygii</taxon>
        <taxon>Neopterygii</taxon>
        <taxon>Teleostei</taxon>
        <taxon>Anguilliformes</taxon>
        <taxon>Anguillidae</taxon>
        <taxon>Anguilla</taxon>
    </lineage>
</organism>
<dbReference type="PROSITE" id="PS51257">
    <property type="entry name" value="PROKAR_LIPOPROTEIN"/>
    <property type="match status" value="1"/>
</dbReference>
<dbReference type="EMBL" id="GBXM01022820">
    <property type="protein sequence ID" value="JAH85757.1"/>
    <property type="molecule type" value="Transcribed_RNA"/>
</dbReference>
<evidence type="ECO:0000313" key="1">
    <source>
        <dbReference type="EMBL" id="JAH85757.1"/>
    </source>
</evidence>
<proteinExistence type="predicted"/>